<dbReference type="GO" id="GO:0072344">
    <property type="term" value="P:rescue of stalled ribosome"/>
    <property type="evidence" value="ECO:0007669"/>
    <property type="project" value="TreeGrafter"/>
</dbReference>
<dbReference type="Gene3D" id="3.30.160.20">
    <property type="match status" value="1"/>
</dbReference>
<comment type="similarity">
    <text evidence="1">Belongs to the prokaryotic/mitochondrial release factor family.</text>
</comment>
<dbReference type="RefSeq" id="WP_135963231.1">
    <property type="nucleotide sequence ID" value="NZ_SRXT01000003.1"/>
</dbReference>
<dbReference type="SUPFAM" id="SSF75620">
    <property type="entry name" value="Release factor"/>
    <property type="match status" value="1"/>
</dbReference>
<feature type="domain" description="Prokaryotic-type class I peptide chain release factors" evidence="3">
    <location>
        <begin position="23"/>
        <end position="39"/>
    </location>
</feature>
<evidence type="ECO:0000256" key="1">
    <source>
        <dbReference type="ARBA" id="ARBA00010835"/>
    </source>
</evidence>
<comment type="caution">
    <text evidence="4">The sequence shown here is derived from an EMBL/GenBank/DDBJ whole genome shotgun (WGS) entry which is preliminary data.</text>
</comment>
<evidence type="ECO:0000313" key="5">
    <source>
        <dbReference type="Proteomes" id="UP000306147"/>
    </source>
</evidence>
<keyword evidence="4" id="KW-0378">Hydrolase</keyword>
<dbReference type="InterPro" id="IPR045853">
    <property type="entry name" value="Pep_chain_release_fac_I_sf"/>
</dbReference>
<dbReference type="PANTHER" id="PTHR47814">
    <property type="entry name" value="PEPTIDYL-TRNA HYDROLASE ARFB"/>
    <property type="match status" value="1"/>
</dbReference>
<dbReference type="PANTHER" id="PTHR47814:SF1">
    <property type="entry name" value="PEPTIDYL-TRNA HYDROLASE ARFB"/>
    <property type="match status" value="1"/>
</dbReference>
<evidence type="ECO:0000259" key="3">
    <source>
        <dbReference type="PROSITE" id="PS00745"/>
    </source>
</evidence>
<organism evidence="4 5">
    <name type="scientific">Sphingomonas gei</name>
    <dbReference type="NCBI Taxonomy" id="1395960"/>
    <lineage>
        <taxon>Bacteria</taxon>
        <taxon>Pseudomonadati</taxon>
        <taxon>Pseudomonadota</taxon>
        <taxon>Alphaproteobacteria</taxon>
        <taxon>Sphingomonadales</taxon>
        <taxon>Sphingomonadaceae</taxon>
        <taxon>Sphingomonas</taxon>
    </lineage>
</organism>
<feature type="region of interest" description="Disordered" evidence="2">
    <location>
        <begin position="105"/>
        <end position="140"/>
    </location>
</feature>
<gene>
    <name evidence="4" type="ORF">E5A73_07640</name>
</gene>
<dbReference type="GO" id="GO:0003747">
    <property type="term" value="F:translation release factor activity"/>
    <property type="evidence" value="ECO:0007669"/>
    <property type="project" value="InterPro"/>
</dbReference>
<name>A0A4S1XEE3_9SPHN</name>
<dbReference type="GO" id="GO:0043022">
    <property type="term" value="F:ribosome binding"/>
    <property type="evidence" value="ECO:0007669"/>
    <property type="project" value="TreeGrafter"/>
</dbReference>
<dbReference type="NCBIfam" id="NF006718">
    <property type="entry name" value="PRK09256.1"/>
    <property type="match status" value="1"/>
</dbReference>
<accession>A0A4S1XEE3</accession>
<dbReference type="Proteomes" id="UP000306147">
    <property type="component" value="Unassembled WGS sequence"/>
</dbReference>
<feature type="compositionally biased region" description="Basic residues" evidence="2">
    <location>
        <begin position="105"/>
        <end position="119"/>
    </location>
</feature>
<dbReference type="EC" id="3.1.1.29" evidence="4"/>
<dbReference type="Pfam" id="PF00472">
    <property type="entry name" value="RF-1"/>
    <property type="match status" value="1"/>
</dbReference>
<protein>
    <submittedName>
        <fullName evidence="4">Aminoacyl-tRNA hydrolase</fullName>
        <ecNumber evidence="4">3.1.1.29</ecNumber>
    </submittedName>
</protein>
<dbReference type="EMBL" id="SRXT01000003">
    <property type="protein sequence ID" value="TGX53993.1"/>
    <property type="molecule type" value="Genomic_DNA"/>
</dbReference>
<dbReference type="GO" id="GO:0004045">
    <property type="term" value="F:peptidyl-tRNA hydrolase activity"/>
    <property type="evidence" value="ECO:0007669"/>
    <property type="project" value="UniProtKB-EC"/>
</dbReference>
<sequence>MAAIQVTRSISIDDSELIESTTRAGGPGGQHVNTTDSAVILRFDVANSQSLPEAVKNRLVALAGSRMTREGVLVLRSDGSRSQVMNREEVRARLIDLIHEATIVPKKRRPTKPSKAAKARRVDSKVKRSAVKAGRGRVRE</sequence>
<dbReference type="OrthoDB" id="9815709at2"/>
<dbReference type="InterPro" id="IPR000352">
    <property type="entry name" value="Pep_chain_release_fac_I"/>
</dbReference>
<reference evidence="4 5" key="1">
    <citation type="submission" date="2019-04" db="EMBL/GenBank/DDBJ databases">
        <title>Sphingomonas psychrotolerans sp. nov., isolated from soil in the Tianshan Mountains, Xinjiang, China.</title>
        <authorList>
            <person name="Luo Y."/>
            <person name="Sheng H."/>
        </authorList>
    </citation>
    <scope>NUCLEOTIDE SEQUENCE [LARGE SCALE GENOMIC DNA]</scope>
    <source>
        <strain evidence="4 5">ZFGT-11</strain>
    </source>
</reference>
<dbReference type="AlphaFoldDB" id="A0A4S1XEE3"/>
<proteinExistence type="inferred from homology"/>
<feature type="compositionally biased region" description="Basic residues" evidence="2">
    <location>
        <begin position="127"/>
        <end position="140"/>
    </location>
</feature>
<evidence type="ECO:0000256" key="2">
    <source>
        <dbReference type="SAM" id="MobiDB-lite"/>
    </source>
</evidence>
<keyword evidence="5" id="KW-1185">Reference proteome</keyword>
<evidence type="ECO:0000313" key="4">
    <source>
        <dbReference type="EMBL" id="TGX53993.1"/>
    </source>
</evidence>
<dbReference type="PROSITE" id="PS00745">
    <property type="entry name" value="RF_PROK_I"/>
    <property type="match status" value="1"/>
</dbReference>